<name>A0ABN9UGS6_9DINO</name>
<sequence>MADDKPRCHLHPKPKKSCKIRERIYGDALHVDPAAKAAEKAAAARAALAKASSSSKPTFSCSPLLKSQIIESSYYRSLLNIESLEVLAEEMQVYADSLEVYQAGSTTSPSVFFCCVYRLFTLDHLGEEMQTLLDHAESPVSRCAGLLYARFVVKPEQLWDQLEEFILDEMDLGALKSGQQGTPNTIGEYVEHLLMKDKYYGTPLPRLPVLVRRQLEERVAPLPQYRK</sequence>
<dbReference type="EMBL" id="CAUYUJ010015844">
    <property type="protein sequence ID" value="CAK0858842.1"/>
    <property type="molecule type" value="Genomic_DNA"/>
</dbReference>
<proteinExistence type="inferred from homology"/>
<organism evidence="8 9">
    <name type="scientific">Prorocentrum cordatum</name>
    <dbReference type="NCBI Taxonomy" id="2364126"/>
    <lineage>
        <taxon>Eukaryota</taxon>
        <taxon>Sar</taxon>
        <taxon>Alveolata</taxon>
        <taxon>Dinophyceae</taxon>
        <taxon>Prorocentrales</taxon>
        <taxon>Prorocentraceae</taxon>
        <taxon>Prorocentrum</taxon>
    </lineage>
</organism>
<keyword evidence="6 7" id="KW-0539">Nucleus</keyword>
<keyword evidence="9" id="KW-1185">Reference proteome</keyword>
<dbReference type="PANTHER" id="PTHR23142">
    <property type="entry name" value="PRE-MRNA-SPLICING FACTOR 38A-RELATED"/>
    <property type="match status" value="1"/>
</dbReference>
<dbReference type="Pfam" id="PF03371">
    <property type="entry name" value="PRP38"/>
    <property type="match status" value="1"/>
</dbReference>
<gene>
    <name evidence="8" type="ORF">PCOR1329_LOCUS48410</name>
</gene>
<evidence type="ECO:0000256" key="5">
    <source>
        <dbReference type="ARBA" id="ARBA00023187"/>
    </source>
</evidence>
<dbReference type="InterPro" id="IPR005037">
    <property type="entry name" value="PRP38"/>
</dbReference>
<comment type="function">
    <text evidence="7">Required for pre-mRNA splicing.</text>
</comment>
<evidence type="ECO:0000256" key="7">
    <source>
        <dbReference type="RuleBase" id="RU367025"/>
    </source>
</evidence>
<evidence type="ECO:0000313" key="9">
    <source>
        <dbReference type="Proteomes" id="UP001189429"/>
    </source>
</evidence>
<protein>
    <recommendedName>
        <fullName evidence="7">Pre-mRNA-splicing factor 38</fullName>
    </recommendedName>
</protein>
<comment type="caution">
    <text evidence="8">The sequence shown here is derived from an EMBL/GenBank/DDBJ whole genome shotgun (WGS) entry which is preliminary data.</text>
</comment>
<comment type="subcellular location">
    <subcellularLocation>
        <location evidence="1 7">Nucleus</location>
    </subcellularLocation>
</comment>
<evidence type="ECO:0000256" key="4">
    <source>
        <dbReference type="ARBA" id="ARBA00022728"/>
    </source>
</evidence>
<reference evidence="8" key="1">
    <citation type="submission" date="2023-10" db="EMBL/GenBank/DDBJ databases">
        <authorList>
            <person name="Chen Y."/>
            <person name="Shah S."/>
            <person name="Dougan E. K."/>
            <person name="Thang M."/>
            <person name="Chan C."/>
        </authorList>
    </citation>
    <scope>NUCLEOTIDE SEQUENCE [LARGE SCALE GENOMIC DNA]</scope>
</reference>
<keyword evidence="4 7" id="KW-0747">Spliceosome</keyword>
<evidence type="ECO:0000256" key="3">
    <source>
        <dbReference type="ARBA" id="ARBA00022664"/>
    </source>
</evidence>
<evidence type="ECO:0000256" key="6">
    <source>
        <dbReference type="ARBA" id="ARBA00023242"/>
    </source>
</evidence>
<keyword evidence="5 7" id="KW-0508">mRNA splicing</keyword>
<dbReference type="Proteomes" id="UP001189429">
    <property type="component" value="Unassembled WGS sequence"/>
</dbReference>
<evidence type="ECO:0000256" key="1">
    <source>
        <dbReference type="ARBA" id="ARBA00004123"/>
    </source>
</evidence>
<accession>A0ABN9UGS6</accession>
<evidence type="ECO:0000256" key="2">
    <source>
        <dbReference type="ARBA" id="ARBA00006164"/>
    </source>
</evidence>
<comment type="similarity">
    <text evidence="2 7">Belongs to the PRP38 family.</text>
</comment>
<feature type="non-terminal residue" evidence="8">
    <location>
        <position position="227"/>
    </location>
</feature>
<keyword evidence="3 7" id="KW-0507">mRNA processing</keyword>
<evidence type="ECO:0000313" key="8">
    <source>
        <dbReference type="EMBL" id="CAK0858842.1"/>
    </source>
</evidence>